<evidence type="ECO:0000256" key="2">
    <source>
        <dbReference type="RuleBase" id="RU003616"/>
    </source>
</evidence>
<protein>
    <submittedName>
        <fullName evidence="5">Heat shock protein, Hsp20 family</fullName>
    </submittedName>
</protein>
<evidence type="ECO:0000313" key="6">
    <source>
        <dbReference type="Proteomes" id="UP000019678"/>
    </source>
</evidence>
<dbReference type="EMBL" id="ASRX01000042">
    <property type="protein sequence ID" value="EYF03780.1"/>
    <property type="molecule type" value="Genomic_DNA"/>
</dbReference>
<evidence type="ECO:0000256" key="3">
    <source>
        <dbReference type="SAM" id="MobiDB-lite"/>
    </source>
</evidence>
<dbReference type="Proteomes" id="UP000019678">
    <property type="component" value="Unassembled WGS sequence"/>
</dbReference>
<dbReference type="InterPro" id="IPR008978">
    <property type="entry name" value="HSP20-like_chaperone"/>
</dbReference>
<dbReference type="eggNOG" id="COG0071">
    <property type="taxonomic scope" value="Bacteria"/>
</dbReference>
<evidence type="ECO:0000256" key="1">
    <source>
        <dbReference type="PROSITE-ProRule" id="PRU00285"/>
    </source>
</evidence>
<evidence type="ECO:0000259" key="4">
    <source>
        <dbReference type="PROSITE" id="PS01031"/>
    </source>
</evidence>
<proteinExistence type="inferred from homology"/>
<gene>
    <name evidence="5" type="ORF">CAP_5210</name>
</gene>
<dbReference type="STRING" id="1192034.CAP_5210"/>
<dbReference type="PANTHER" id="PTHR11527">
    <property type="entry name" value="HEAT-SHOCK PROTEIN 20 FAMILY MEMBER"/>
    <property type="match status" value="1"/>
</dbReference>
<feature type="compositionally biased region" description="Polar residues" evidence="3">
    <location>
        <begin position="1"/>
        <end position="11"/>
    </location>
</feature>
<dbReference type="SUPFAM" id="SSF49764">
    <property type="entry name" value="HSP20-like chaperones"/>
    <property type="match status" value="1"/>
</dbReference>
<dbReference type="PROSITE" id="PS01031">
    <property type="entry name" value="SHSP"/>
    <property type="match status" value="1"/>
</dbReference>
<reference evidence="5 6" key="1">
    <citation type="submission" date="2013-05" db="EMBL/GenBank/DDBJ databases">
        <title>Genome assembly of Chondromyces apiculatus DSM 436.</title>
        <authorList>
            <person name="Sharma G."/>
            <person name="Khatri I."/>
            <person name="Kaur C."/>
            <person name="Mayilraj S."/>
            <person name="Subramanian S."/>
        </authorList>
    </citation>
    <scope>NUCLEOTIDE SEQUENCE [LARGE SCALE GENOMIC DNA]</scope>
    <source>
        <strain evidence="5 6">DSM 436</strain>
    </source>
</reference>
<dbReference type="InterPro" id="IPR031107">
    <property type="entry name" value="Small_HSP"/>
</dbReference>
<dbReference type="InterPro" id="IPR002068">
    <property type="entry name" value="A-crystallin/Hsp20_dom"/>
</dbReference>
<keyword evidence="5" id="KW-0346">Stress response</keyword>
<dbReference type="AlphaFoldDB" id="A0A017T4N8"/>
<comment type="similarity">
    <text evidence="1 2">Belongs to the small heat shock protein (HSP20) family.</text>
</comment>
<organism evidence="5 6">
    <name type="scientific">Chondromyces apiculatus DSM 436</name>
    <dbReference type="NCBI Taxonomy" id="1192034"/>
    <lineage>
        <taxon>Bacteria</taxon>
        <taxon>Pseudomonadati</taxon>
        <taxon>Myxococcota</taxon>
        <taxon>Polyangia</taxon>
        <taxon>Polyangiales</taxon>
        <taxon>Polyangiaceae</taxon>
        <taxon>Chondromyces</taxon>
    </lineage>
</organism>
<name>A0A017T4N8_9BACT</name>
<feature type="domain" description="SHSP" evidence="4">
    <location>
        <begin position="23"/>
        <end position="132"/>
    </location>
</feature>
<sequence length="132" mass="14453">MTIMSTENTLANDRARNQAESFQQRATVAPRVDIHENADELLVVADLPGVLQDGLSVNLEKGELTIEGKRVDAARLVPGKDVGGLWDYRRTFVVPRGIDAEKIAAELKDGVLFIHLPKSAAVKPRQIPVKSN</sequence>
<dbReference type="Pfam" id="PF00011">
    <property type="entry name" value="HSP20"/>
    <property type="match status" value="1"/>
</dbReference>
<dbReference type="CDD" id="cd06464">
    <property type="entry name" value="ACD_sHsps-like"/>
    <property type="match status" value="1"/>
</dbReference>
<accession>A0A017T4N8</accession>
<evidence type="ECO:0000313" key="5">
    <source>
        <dbReference type="EMBL" id="EYF03780.1"/>
    </source>
</evidence>
<comment type="caution">
    <text evidence="5">The sequence shown here is derived from an EMBL/GenBank/DDBJ whole genome shotgun (WGS) entry which is preliminary data.</text>
</comment>
<keyword evidence="6" id="KW-1185">Reference proteome</keyword>
<dbReference type="Gene3D" id="2.60.40.790">
    <property type="match status" value="1"/>
</dbReference>
<feature type="region of interest" description="Disordered" evidence="3">
    <location>
        <begin position="1"/>
        <end position="22"/>
    </location>
</feature>